<keyword evidence="1" id="KW-1133">Transmembrane helix</keyword>
<dbReference type="GO" id="GO:0004553">
    <property type="term" value="F:hydrolase activity, hydrolyzing O-glycosyl compounds"/>
    <property type="evidence" value="ECO:0007669"/>
    <property type="project" value="InterPro"/>
</dbReference>
<dbReference type="CDD" id="cd14256">
    <property type="entry name" value="Dockerin_I"/>
    <property type="match status" value="1"/>
</dbReference>
<dbReference type="InterPro" id="IPR036439">
    <property type="entry name" value="Dockerin_dom_sf"/>
</dbReference>
<accession>A0A0M6WVA8</accession>
<dbReference type="RefSeq" id="WP_055039989.1">
    <property type="nucleotide sequence ID" value="NZ_CVRS01000084.1"/>
</dbReference>
<dbReference type="InterPro" id="IPR018247">
    <property type="entry name" value="EF_Hand_1_Ca_BS"/>
</dbReference>
<dbReference type="InterPro" id="IPR003646">
    <property type="entry name" value="SH3-like_bac-type"/>
</dbReference>
<feature type="transmembrane region" description="Helical" evidence="1">
    <location>
        <begin position="12"/>
        <end position="32"/>
    </location>
</feature>
<dbReference type="SMART" id="SM00287">
    <property type="entry name" value="SH3b"/>
    <property type="match status" value="2"/>
</dbReference>
<dbReference type="Gene3D" id="2.30.30.40">
    <property type="entry name" value="SH3 Domains"/>
    <property type="match status" value="2"/>
</dbReference>
<evidence type="ECO:0000259" key="2">
    <source>
        <dbReference type="PROSITE" id="PS51766"/>
    </source>
</evidence>
<dbReference type="InterPro" id="IPR025883">
    <property type="entry name" value="Cadherin-like_domain"/>
</dbReference>
<dbReference type="Pfam" id="PF00404">
    <property type="entry name" value="Dockerin_1"/>
    <property type="match status" value="1"/>
</dbReference>
<dbReference type="SUPFAM" id="SSF63446">
    <property type="entry name" value="Type I dockerin domain"/>
    <property type="match status" value="1"/>
</dbReference>
<proteinExistence type="predicted"/>
<gene>
    <name evidence="4" type="ORF">RIL183_26971</name>
</gene>
<feature type="domain" description="SH3b" evidence="3">
    <location>
        <begin position="128"/>
        <end position="200"/>
    </location>
</feature>
<evidence type="ECO:0000313" key="5">
    <source>
        <dbReference type="Proteomes" id="UP000049828"/>
    </source>
</evidence>
<dbReference type="PROSITE" id="PS51766">
    <property type="entry name" value="DOCKERIN"/>
    <property type="match status" value="1"/>
</dbReference>
<dbReference type="Pfam" id="PF08239">
    <property type="entry name" value="SH3_3"/>
    <property type="match status" value="1"/>
</dbReference>
<evidence type="ECO:0000313" key="4">
    <source>
        <dbReference type="EMBL" id="CRL40647.1"/>
    </source>
</evidence>
<organism evidence="4 5">
    <name type="scientific">Roseburia inulinivorans</name>
    <dbReference type="NCBI Taxonomy" id="360807"/>
    <lineage>
        <taxon>Bacteria</taxon>
        <taxon>Bacillati</taxon>
        <taxon>Bacillota</taxon>
        <taxon>Clostridia</taxon>
        <taxon>Lachnospirales</taxon>
        <taxon>Lachnospiraceae</taxon>
        <taxon>Roseburia</taxon>
    </lineage>
</organism>
<dbReference type="OrthoDB" id="9816557at2"/>
<dbReference type="InterPro" id="IPR016134">
    <property type="entry name" value="Dockerin_dom"/>
</dbReference>
<dbReference type="EMBL" id="CVRS01000084">
    <property type="protein sequence ID" value="CRL40647.1"/>
    <property type="molecule type" value="Genomic_DNA"/>
</dbReference>
<dbReference type="InterPro" id="IPR002105">
    <property type="entry name" value="Dockerin_1_rpt"/>
</dbReference>
<sequence>MRRNLNIKQRKWRSFIFATIFDVTAATAVITVKPLESYAYTETAGVLNDGPVQMRKTPVDGDKITSLAAGTAVRVIDEVDGSDGMKWYKVQISYNGMASTGYIRSDFITLSTEDTSSGSTITDNSAQGAAGVVTNTNGNVYVRTGASTAYSPVTTVKRDQTVNVLGQTTTNGTVWYNVTFNKNGVDYAGWICGTYLAVTGQTSADGSQGDTTTVTDEEYVASLKSAGFPDSYCNSLLALHQKYPDWQFVPVQTGLDWNTVIANESVVGRNLVQSSSNDARKSTETGAYDWATNKWYGYDGAGWVSASSNYIAYCMDPRNYLNDTYIFQFETLEYAPYQNVTGVGNILSGSFMSGNYSDTDGASRSYADTFMEVGQNLSVSPYHLAARCKQEQGNKGTSPLISGNYSGYNGYYNYFNIGAYTTSSASATVNGLIYAKNNDWNSIYKSINGGAGIVGNNYVKKGQNTLYFQKFNVVNMNSIYSHQYMTNVQAAMSEGKTMSTAYADKSQGFIFRIPVYSNMPESAVTFSDSGNPNNWLSSLSVSGYGLTPSFQGAVTDYSVIVGTEVSSINVGASAVAPKAGVSGAGTYALNYGNNAINVTCVSQSGSAKTYTINVVRQQPAADNTQTPESGGTTVADGVSVSTSYKLGDTVITGIAPGTGASSVLANISAGSGTVKVLKADGTENTGAVGTGNKIAVYANGTLVKQYDVVIYGDINGDGKISVVDLVMMQKQILGISQLSGAYAAAADISRDGKVSVKDLVLLQKHIINAAQIEQ</sequence>
<dbReference type="PROSITE" id="PS51781">
    <property type="entry name" value="SH3B"/>
    <property type="match status" value="1"/>
</dbReference>
<dbReference type="PROSITE" id="PS00018">
    <property type="entry name" value="EF_HAND_1"/>
    <property type="match status" value="2"/>
</dbReference>
<dbReference type="Proteomes" id="UP000049828">
    <property type="component" value="Unassembled WGS sequence"/>
</dbReference>
<keyword evidence="1" id="KW-0812">Transmembrane</keyword>
<reference evidence="5" key="1">
    <citation type="submission" date="2015-05" db="EMBL/GenBank/DDBJ databases">
        <authorList>
            <consortium name="Pathogen Informatics"/>
        </authorList>
    </citation>
    <scope>NUCLEOTIDE SEQUENCE [LARGE SCALE GENOMIC DNA]</scope>
    <source>
        <strain evidence="5">L1-83</strain>
    </source>
</reference>
<dbReference type="GO" id="GO:0000272">
    <property type="term" value="P:polysaccharide catabolic process"/>
    <property type="evidence" value="ECO:0007669"/>
    <property type="project" value="InterPro"/>
</dbReference>
<dbReference type="Gene3D" id="1.10.1330.10">
    <property type="entry name" value="Dockerin domain"/>
    <property type="match status" value="1"/>
</dbReference>
<dbReference type="AlphaFoldDB" id="A0A0M6WVA8"/>
<feature type="domain" description="Dockerin" evidence="2">
    <location>
        <begin position="707"/>
        <end position="774"/>
    </location>
</feature>
<protein>
    <submittedName>
        <fullName evidence="4">Mannosyl-glycoprotein endo-beta-N-acetylglucosaminidase</fullName>
    </submittedName>
</protein>
<name>A0A0M6WVA8_9FIRM</name>
<keyword evidence="1" id="KW-0472">Membrane</keyword>
<keyword evidence="5" id="KW-1185">Reference proteome</keyword>
<dbReference type="Pfam" id="PF12733">
    <property type="entry name" value="Cadherin-like"/>
    <property type="match status" value="1"/>
</dbReference>
<evidence type="ECO:0000256" key="1">
    <source>
        <dbReference type="SAM" id="Phobius"/>
    </source>
</evidence>
<evidence type="ECO:0000259" key="3">
    <source>
        <dbReference type="PROSITE" id="PS51781"/>
    </source>
</evidence>
<dbReference type="STRING" id="360807.ERS852392_00966"/>